<sequence>MGPLPLLLALLVASRVSASAALPDPPPGIVDDPPFFQLRGQKRALGFFLIHSLNQQPEAPNEPPQASGRPLAQPLRWG</sequence>
<comment type="caution">
    <text evidence="1">The sequence shown here is derived from an EMBL/GenBank/DDBJ whole genome shotgun (WGS) entry which is preliminary data.</text>
</comment>
<protein>
    <submittedName>
        <fullName evidence="1">Uncharacterized protein</fullName>
    </submittedName>
</protein>
<proteinExistence type="predicted"/>
<evidence type="ECO:0000313" key="2">
    <source>
        <dbReference type="Proteomes" id="UP000805193"/>
    </source>
</evidence>
<dbReference type="EMBL" id="JABSTQ010009716">
    <property type="protein sequence ID" value="KAG0426460.1"/>
    <property type="molecule type" value="Genomic_DNA"/>
</dbReference>
<reference evidence="1 2" key="1">
    <citation type="journal article" date="2020" name="Cell">
        <title>Large-Scale Comparative Analyses of Tick Genomes Elucidate Their Genetic Diversity and Vector Capacities.</title>
        <authorList>
            <consortium name="Tick Genome and Microbiome Consortium (TIGMIC)"/>
            <person name="Jia N."/>
            <person name="Wang J."/>
            <person name="Shi W."/>
            <person name="Du L."/>
            <person name="Sun Y."/>
            <person name="Zhan W."/>
            <person name="Jiang J.F."/>
            <person name="Wang Q."/>
            <person name="Zhang B."/>
            <person name="Ji P."/>
            <person name="Bell-Sakyi L."/>
            <person name="Cui X.M."/>
            <person name="Yuan T.T."/>
            <person name="Jiang B.G."/>
            <person name="Yang W.F."/>
            <person name="Lam T.T."/>
            <person name="Chang Q.C."/>
            <person name="Ding S.J."/>
            <person name="Wang X.J."/>
            <person name="Zhu J.G."/>
            <person name="Ruan X.D."/>
            <person name="Zhao L."/>
            <person name="Wei J.T."/>
            <person name="Ye R.Z."/>
            <person name="Que T.C."/>
            <person name="Du C.H."/>
            <person name="Zhou Y.H."/>
            <person name="Cheng J.X."/>
            <person name="Dai P.F."/>
            <person name="Guo W.B."/>
            <person name="Han X.H."/>
            <person name="Huang E.J."/>
            <person name="Li L.F."/>
            <person name="Wei W."/>
            <person name="Gao Y.C."/>
            <person name="Liu J.Z."/>
            <person name="Shao H.Z."/>
            <person name="Wang X."/>
            <person name="Wang C.C."/>
            <person name="Yang T.C."/>
            <person name="Huo Q.B."/>
            <person name="Li W."/>
            <person name="Chen H.Y."/>
            <person name="Chen S.E."/>
            <person name="Zhou L.G."/>
            <person name="Ni X.B."/>
            <person name="Tian J.H."/>
            <person name="Sheng Y."/>
            <person name="Liu T."/>
            <person name="Pan Y.S."/>
            <person name="Xia L.Y."/>
            <person name="Li J."/>
            <person name="Zhao F."/>
            <person name="Cao W.C."/>
        </authorList>
    </citation>
    <scope>NUCLEOTIDE SEQUENCE [LARGE SCALE GENOMIC DNA]</scope>
    <source>
        <strain evidence="1">Iper-2018</strain>
    </source>
</reference>
<evidence type="ECO:0000313" key="1">
    <source>
        <dbReference type="EMBL" id="KAG0426460.1"/>
    </source>
</evidence>
<accession>A0AC60Q078</accession>
<gene>
    <name evidence="1" type="ORF">HPB47_026435</name>
</gene>
<keyword evidence="2" id="KW-1185">Reference proteome</keyword>
<name>A0AC60Q078_IXOPE</name>
<dbReference type="Proteomes" id="UP000805193">
    <property type="component" value="Unassembled WGS sequence"/>
</dbReference>
<organism evidence="1 2">
    <name type="scientific">Ixodes persulcatus</name>
    <name type="common">Taiga tick</name>
    <dbReference type="NCBI Taxonomy" id="34615"/>
    <lineage>
        <taxon>Eukaryota</taxon>
        <taxon>Metazoa</taxon>
        <taxon>Ecdysozoa</taxon>
        <taxon>Arthropoda</taxon>
        <taxon>Chelicerata</taxon>
        <taxon>Arachnida</taxon>
        <taxon>Acari</taxon>
        <taxon>Parasitiformes</taxon>
        <taxon>Ixodida</taxon>
        <taxon>Ixodoidea</taxon>
        <taxon>Ixodidae</taxon>
        <taxon>Ixodinae</taxon>
        <taxon>Ixodes</taxon>
    </lineage>
</organism>